<dbReference type="InterPro" id="IPR017853">
    <property type="entry name" value="GH"/>
</dbReference>
<dbReference type="Proteomes" id="UP000290365">
    <property type="component" value="Chromosome"/>
</dbReference>
<dbReference type="Gene3D" id="3.20.20.80">
    <property type="entry name" value="Glycosidases"/>
    <property type="match status" value="1"/>
</dbReference>
<keyword evidence="2" id="KW-1133">Transmembrane helix</keyword>
<dbReference type="AlphaFoldDB" id="A0A4P6JVR8"/>
<dbReference type="SUPFAM" id="SSF51445">
    <property type="entry name" value="(Trans)glycosidases"/>
    <property type="match status" value="1"/>
</dbReference>
<dbReference type="OrthoDB" id="9776971at2"/>
<reference evidence="3 4" key="1">
    <citation type="submission" date="2019-01" db="EMBL/GenBank/DDBJ databases">
        <title>Ktedonosporobacter rubrisoli SCAWS-G2.</title>
        <authorList>
            <person name="Huang Y."/>
            <person name="Yan B."/>
        </authorList>
    </citation>
    <scope>NUCLEOTIDE SEQUENCE [LARGE SCALE GENOMIC DNA]</scope>
    <source>
        <strain evidence="3 4">SCAWS-G2</strain>
    </source>
</reference>
<feature type="region of interest" description="Disordered" evidence="1">
    <location>
        <begin position="1"/>
        <end position="25"/>
    </location>
</feature>
<evidence type="ECO:0000313" key="4">
    <source>
        <dbReference type="Proteomes" id="UP000290365"/>
    </source>
</evidence>
<keyword evidence="2" id="KW-0472">Membrane</keyword>
<dbReference type="KEGG" id="kbs:EPA93_28835"/>
<keyword evidence="2" id="KW-0812">Transmembrane</keyword>
<accession>A0A4P6JVR8</accession>
<dbReference type="EMBL" id="CP035758">
    <property type="protein sequence ID" value="QBD79768.1"/>
    <property type="molecule type" value="Genomic_DNA"/>
</dbReference>
<keyword evidence="4" id="KW-1185">Reference proteome</keyword>
<sequence>MVLNSNKGRDGTATQLEERQAEGAGTAKRRAILNLDWKDLNPENMPRRRRQRGIITILSVVLLIMVLFTALRLSVVASAVGDQLILRVGDQQAATVDLRQSFPINPDLFGANIFPRRGLTSQDGTSGFVDYTSSMLSVMRGMHIHLLRYPGGEWGEQHILSIDQLKDFSQLLDALQADGMLQAHLSGPVADANGALQPAGMTTDLHSRAVLAGRWVDYMNNPKSQQRIGAHQKDPFHRVALWTVGNEPNLSLNPLTGKPYTVAEYVSAFIQFSLEMHRSDPTIKVFGPELSQFYGLGAGPTDAQGALWMEGFLKGVSLYQQQHPELSFQLLNGVSFHRYQFDNPRQDPALLLSSSNEWNYLLPSLRALIRQDFGQDLPIAITEINANPGDKNPPPGQAALWWADTLGTLMNQQVEYTAFFSATGVDRPYPFFVQGGLTVTTMARVMQLFAHMQSELIPLAIQHDPISVYATQDKEHQTVSLLFVNKSPIAQNAQIEPLNRVLGFSPWHSQDISLAGNSLVMVTLHRNGGAEAYSFTPSNNANTAVAPLTYTECGNKTDPLAVSVPC</sequence>
<organism evidence="3 4">
    <name type="scientific">Ktedonosporobacter rubrisoli</name>
    <dbReference type="NCBI Taxonomy" id="2509675"/>
    <lineage>
        <taxon>Bacteria</taxon>
        <taxon>Bacillati</taxon>
        <taxon>Chloroflexota</taxon>
        <taxon>Ktedonobacteria</taxon>
        <taxon>Ktedonobacterales</taxon>
        <taxon>Ktedonosporobacteraceae</taxon>
        <taxon>Ktedonosporobacter</taxon>
    </lineage>
</organism>
<evidence type="ECO:0008006" key="5">
    <source>
        <dbReference type="Google" id="ProtNLM"/>
    </source>
</evidence>
<dbReference type="RefSeq" id="WP_129890834.1">
    <property type="nucleotide sequence ID" value="NZ_CP035758.1"/>
</dbReference>
<evidence type="ECO:0000256" key="2">
    <source>
        <dbReference type="SAM" id="Phobius"/>
    </source>
</evidence>
<evidence type="ECO:0000313" key="3">
    <source>
        <dbReference type="EMBL" id="QBD79768.1"/>
    </source>
</evidence>
<name>A0A4P6JVR8_KTERU</name>
<feature type="transmembrane region" description="Helical" evidence="2">
    <location>
        <begin position="54"/>
        <end position="75"/>
    </location>
</feature>
<proteinExistence type="predicted"/>
<protein>
    <recommendedName>
        <fullName evidence="5">Glycoside hydrolase family 44 domain-containing protein</fullName>
    </recommendedName>
</protein>
<gene>
    <name evidence="3" type="ORF">EPA93_28835</name>
</gene>
<evidence type="ECO:0000256" key="1">
    <source>
        <dbReference type="SAM" id="MobiDB-lite"/>
    </source>
</evidence>